<evidence type="ECO:0000256" key="3">
    <source>
        <dbReference type="ARBA" id="ARBA00023159"/>
    </source>
</evidence>
<evidence type="ECO:0000256" key="2">
    <source>
        <dbReference type="ARBA" id="ARBA00023012"/>
    </source>
</evidence>
<evidence type="ECO:0000256" key="5">
    <source>
        <dbReference type="PROSITE-ProRule" id="PRU00169"/>
    </source>
</evidence>
<dbReference type="PANTHER" id="PTHR37299">
    <property type="entry name" value="TRANSCRIPTIONAL REGULATOR-RELATED"/>
    <property type="match status" value="1"/>
</dbReference>
<evidence type="ECO:0000259" key="7">
    <source>
        <dbReference type="PROSITE" id="PS50930"/>
    </source>
</evidence>
<accession>A0ABS2PK79</accession>
<dbReference type="Pfam" id="PF04397">
    <property type="entry name" value="LytTR"/>
    <property type="match status" value="1"/>
</dbReference>
<keyword evidence="1" id="KW-0963">Cytoplasm</keyword>
<feature type="modified residue" description="4-aspartylphosphate" evidence="5">
    <location>
        <position position="59"/>
    </location>
</feature>
<evidence type="ECO:0000256" key="4">
    <source>
        <dbReference type="ARBA" id="ARBA00037164"/>
    </source>
</evidence>
<feature type="domain" description="HTH LytTR-type" evidence="7">
    <location>
        <begin position="142"/>
        <end position="243"/>
    </location>
</feature>
<keyword evidence="9" id="KW-1185">Reference proteome</keyword>
<dbReference type="InterPro" id="IPR001789">
    <property type="entry name" value="Sig_transdc_resp-reg_receiver"/>
</dbReference>
<dbReference type="PROSITE" id="PS50930">
    <property type="entry name" value="HTH_LYTTR"/>
    <property type="match status" value="1"/>
</dbReference>
<keyword evidence="2" id="KW-0902">Two-component regulatory system</keyword>
<proteinExistence type="predicted"/>
<dbReference type="Proteomes" id="UP000809081">
    <property type="component" value="Unassembled WGS sequence"/>
</dbReference>
<comment type="function">
    <text evidence="4">Required for high-level post-exponential phase expression of a series of secreted proteins.</text>
</comment>
<dbReference type="RefSeq" id="WP_205016180.1">
    <property type="nucleotide sequence ID" value="NZ_JAFBEI010000001.1"/>
</dbReference>
<keyword evidence="5" id="KW-0597">Phosphoprotein</keyword>
<dbReference type="SMART" id="SM00448">
    <property type="entry name" value="REC"/>
    <property type="match status" value="1"/>
</dbReference>
<evidence type="ECO:0000313" key="9">
    <source>
        <dbReference type="Proteomes" id="UP000809081"/>
    </source>
</evidence>
<dbReference type="InterPro" id="IPR046947">
    <property type="entry name" value="LytR-like"/>
</dbReference>
<dbReference type="EMBL" id="JAFBEI010000001">
    <property type="protein sequence ID" value="MBM7635218.1"/>
    <property type="molecule type" value="Genomic_DNA"/>
</dbReference>
<comment type="caution">
    <text evidence="8">The sequence shown here is derived from an EMBL/GenBank/DDBJ whole genome shotgun (WGS) entry which is preliminary data.</text>
</comment>
<dbReference type="Gene3D" id="2.40.50.1020">
    <property type="entry name" value="LytTr DNA-binding domain"/>
    <property type="match status" value="1"/>
</dbReference>
<name>A0ABS2PK79_9STRE</name>
<dbReference type="Gene3D" id="3.40.50.2300">
    <property type="match status" value="1"/>
</dbReference>
<dbReference type="PANTHER" id="PTHR37299:SF3">
    <property type="entry name" value="STAGE 0 SPORULATION PROTEIN A HOMOLOG"/>
    <property type="match status" value="1"/>
</dbReference>
<organism evidence="8 9">
    <name type="scientific">Streptococcus saliviloxodontae</name>
    <dbReference type="NCBI Taxonomy" id="1349416"/>
    <lineage>
        <taxon>Bacteria</taxon>
        <taxon>Bacillati</taxon>
        <taxon>Bacillota</taxon>
        <taxon>Bacilli</taxon>
        <taxon>Lactobacillales</taxon>
        <taxon>Streptococcaceae</taxon>
        <taxon>Streptococcus</taxon>
    </lineage>
</organism>
<dbReference type="SUPFAM" id="SSF52172">
    <property type="entry name" value="CheY-like"/>
    <property type="match status" value="1"/>
</dbReference>
<feature type="domain" description="Response regulatory" evidence="6">
    <location>
        <begin position="2"/>
        <end position="126"/>
    </location>
</feature>
<sequence>MNIFILEDNIYQQERIVTTVKEILEEEQVNYRRLEVYSKPQSLLDAVTERGNHNLFLLDIDIKGEEKRGLEVASEIRQSDQSAIIIFVTTHSEFAPISFKYKASALDFIDKALDQEEFKKQIKDNILYTLDLTDSQSEEEVFTYSSAKARVQLPFRDILYFETATTAHKIALRTKTERLEFYAKMSEIANMSSKLFQCHRSYLINLDNVVRVDRSQLMVYFENGESCIVSRLKMKSLLNQLENNI</sequence>
<protein>
    <submittedName>
        <fullName evidence="8">Two-component system response regulator AgrA</fullName>
    </submittedName>
</protein>
<dbReference type="Pfam" id="PF00072">
    <property type="entry name" value="Response_reg"/>
    <property type="match status" value="1"/>
</dbReference>
<dbReference type="InterPro" id="IPR007492">
    <property type="entry name" value="LytTR_DNA-bd_dom"/>
</dbReference>
<keyword evidence="3" id="KW-0010">Activator</keyword>
<dbReference type="SMART" id="SM00850">
    <property type="entry name" value="LytTR"/>
    <property type="match status" value="1"/>
</dbReference>
<gene>
    <name evidence="8" type="ORF">JOC31_000009</name>
</gene>
<dbReference type="InterPro" id="IPR011006">
    <property type="entry name" value="CheY-like_superfamily"/>
</dbReference>
<evidence type="ECO:0000313" key="8">
    <source>
        <dbReference type="EMBL" id="MBM7635218.1"/>
    </source>
</evidence>
<evidence type="ECO:0000256" key="1">
    <source>
        <dbReference type="ARBA" id="ARBA00022490"/>
    </source>
</evidence>
<dbReference type="PROSITE" id="PS50110">
    <property type="entry name" value="RESPONSE_REGULATORY"/>
    <property type="match status" value="1"/>
</dbReference>
<evidence type="ECO:0000259" key="6">
    <source>
        <dbReference type="PROSITE" id="PS50110"/>
    </source>
</evidence>
<dbReference type="CDD" id="cd17533">
    <property type="entry name" value="REC_LytTR_AgrA-like"/>
    <property type="match status" value="1"/>
</dbReference>
<reference evidence="8 9" key="1">
    <citation type="submission" date="2021-01" db="EMBL/GenBank/DDBJ databases">
        <title>Genomic Encyclopedia of Type Strains, Phase IV (KMG-IV): sequencing the most valuable type-strain genomes for metagenomic binning, comparative biology and taxonomic classification.</title>
        <authorList>
            <person name="Goeker M."/>
        </authorList>
    </citation>
    <scope>NUCLEOTIDE SEQUENCE [LARGE SCALE GENOMIC DNA]</scope>
    <source>
        <strain evidence="8 9">DSM 27513</strain>
    </source>
</reference>